<sequence length="225" mass="24059">MIQEYRVADFVANFVKDIGIGHVFLLPGGGCMHLVDAVGKCKDLEVVACLHEQAATISAEAYSRINEKPGVAIVTSGPGATNAITGMVGAWIESVPLIVISGQVKTSDMLNGAPLRQNGVQEVDIVSMVKTITKYAVTVKNPKDIRSVMEQAIHHATTGRAGPVLIDIPLDIQGAPINIATLKTWTKRGKIKDKDVTDSEMKKLLKLVSSAQRPLFLAGHGIRLS</sequence>
<evidence type="ECO:0000313" key="3">
    <source>
        <dbReference type="EMBL" id="SVD74553.1"/>
    </source>
</evidence>
<gene>
    <name evidence="3" type="ORF">METZ01_LOCUS427407</name>
</gene>
<dbReference type="FunFam" id="3.40.50.970:FF:000007">
    <property type="entry name" value="Acetolactate synthase"/>
    <property type="match status" value="1"/>
</dbReference>
<comment type="similarity">
    <text evidence="1">Belongs to the TPP enzyme family.</text>
</comment>
<name>A0A382XU88_9ZZZZ</name>
<protein>
    <recommendedName>
        <fullName evidence="2">Thiamine pyrophosphate enzyme N-terminal TPP-binding domain-containing protein</fullName>
    </recommendedName>
</protein>
<dbReference type="AlphaFoldDB" id="A0A382XU88"/>
<reference evidence="3" key="1">
    <citation type="submission" date="2018-05" db="EMBL/GenBank/DDBJ databases">
        <authorList>
            <person name="Lanie J.A."/>
            <person name="Ng W.-L."/>
            <person name="Kazmierczak K.M."/>
            <person name="Andrzejewski T.M."/>
            <person name="Davidsen T.M."/>
            <person name="Wayne K.J."/>
            <person name="Tettelin H."/>
            <person name="Glass J.I."/>
            <person name="Rusch D."/>
            <person name="Podicherti R."/>
            <person name="Tsui H.-C.T."/>
            <person name="Winkler M.E."/>
        </authorList>
    </citation>
    <scope>NUCLEOTIDE SEQUENCE</scope>
</reference>
<dbReference type="GO" id="GO:0030976">
    <property type="term" value="F:thiamine pyrophosphate binding"/>
    <property type="evidence" value="ECO:0007669"/>
    <property type="project" value="InterPro"/>
</dbReference>
<dbReference type="GO" id="GO:0003984">
    <property type="term" value="F:acetolactate synthase activity"/>
    <property type="evidence" value="ECO:0007669"/>
    <property type="project" value="TreeGrafter"/>
</dbReference>
<dbReference type="Gene3D" id="3.40.50.970">
    <property type="match status" value="1"/>
</dbReference>
<dbReference type="InterPro" id="IPR029035">
    <property type="entry name" value="DHS-like_NAD/FAD-binding_dom"/>
</dbReference>
<dbReference type="GO" id="GO:0009097">
    <property type="term" value="P:isoleucine biosynthetic process"/>
    <property type="evidence" value="ECO:0007669"/>
    <property type="project" value="TreeGrafter"/>
</dbReference>
<dbReference type="InterPro" id="IPR045229">
    <property type="entry name" value="TPP_enz"/>
</dbReference>
<dbReference type="GO" id="GO:0050660">
    <property type="term" value="F:flavin adenine dinucleotide binding"/>
    <property type="evidence" value="ECO:0007669"/>
    <property type="project" value="TreeGrafter"/>
</dbReference>
<dbReference type="SUPFAM" id="SSF52467">
    <property type="entry name" value="DHS-like NAD/FAD-binding domain"/>
    <property type="match status" value="1"/>
</dbReference>
<dbReference type="GO" id="GO:0005948">
    <property type="term" value="C:acetolactate synthase complex"/>
    <property type="evidence" value="ECO:0007669"/>
    <property type="project" value="TreeGrafter"/>
</dbReference>
<feature type="non-terminal residue" evidence="3">
    <location>
        <position position="225"/>
    </location>
</feature>
<dbReference type="GO" id="GO:0009099">
    <property type="term" value="P:L-valine biosynthetic process"/>
    <property type="evidence" value="ECO:0007669"/>
    <property type="project" value="TreeGrafter"/>
</dbReference>
<organism evidence="3">
    <name type="scientific">marine metagenome</name>
    <dbReference type="NCBI Taxonomy" id="408172"/>
    <lineage>
        <taxon>unclassified sequences</taxon>
        <taxon>metagenomes</taxon>
        <taxon>ecological metagenomes</taxon>
    </lineage>
</organism>
<dbReference type="Pfam" id="PF02776">
    <property type="entry name" value="TPP_enzyme_N"/>
    <property type="match status" value="1"/>
</dbReference>
<dbReference type="PANTHER" id="PTHR18968:SF13">
    <property type="entry name" value="ACETOLACTATE SYNTHASE CATALYTIC SUBUNIT, MITOCHONDRIAL"/>
    <property type="match status" value="1"/>
</dbReference>
<dbReference type="EMBL" id="UINC01170490">
    <property type="protein sequence ID" value="SVD74553.1"/>
    <property type="molecule type" value="Genomic_DNA"/>
</dbReference>
<proteinExistence type="inferred from homology"/>
<dbReference type="InterPro" id="IPR012001">
    <property type="entry name" value="Thiamin_PyroP_enz_TPP-bd_dom"/>
</dbReference>
<dbReference type="CDD" id="cd07035">
    <property type="entry name" value="TPP_PYR_POX_like"/>
    <property type="match status" value="1"/>
</dbReference>
<feature type="domain" description="Thiamine pyrophosphate enzyme N-terminal TPP-binding" evidence="2">
    <location>
        <begin position="6"/>
        <end position="128"/>
    </location>
</feature>
<dbReference type="SUPFAM" id="SSF52518">
    <property type="entry name" value="Thiamin diphosphate-binding fold (THDP-binding)"/>
    <property type="match status" value="1"/>
</dbReference>
<evidence type="ECO:0000256" key="1">
    <source>
        <dbReference type="ARBA" id="ARBA00007812"/>
    </source>
</evidence>
<evidence type="ECO:0000259" key="2">
    <source>
        <dbReference type="Pfam" id="PF02776"/>
    </source>
</evidence>
<accession>A0A382XU88</accession>
<dbReference type="InterPro" id="IPR029061">
    <property type="entry name" value="THDP-binding"/>
</dbReference>
<dbReference type="PANTHER" id="PTHR18968">
    <property type="entry name" value="THIAMINE PYROPHOSPHATE ENZYMES"/>
    <property type="match status" value="1"/>
</dbReference>